<dbReference type="InterPro" id="IPR004770">
    <property type="entry name" value="Na/H_antiport_NhaC"/>
</dbReference>
<dbReference type="PANTHER" id="PTHR33451:SF3">
    <property type="entry name" value="MALATE-2H(+)_NA(+)-LACTATE ANTIPORTER"/>
    <property type="match status" value="1"/>
</dbReference>
<feature type="transmembrane region" description="Helical" evidence="9">
    <location>
        <begin position="231"/>
        <end position="250"/>
    </location>
</feature>
<evidence type="ECO:0000259" key="10">
    <source>
        <dbReference type="Pfam" id="PF03553"/>
    </source>
</evidence>
<evidence type="ECO:0000256" key="4">
    <source>
        <dbReference type="ARBA" id="ARBA00022475"/>
    </source>
</evidence>
<feature type="transmembrane region" description="Helical" evidence="9">
    <location>
        <begin position="73"/>
        <end position="99"/>
    </location>
</feature>
<keyword evidence="4" id="KW-1003">Cell membrane</keyword>
<dbReference type="Pfam" id="PF03553">
    <property type="entry name" value="Na_H_antiporter"/>
    <property type="match status" value="1"/>
</dbReference>
<proteinExistence type="inferred from homology"/>
<comment type="caution">
    <text evidence="11">The sequence shown here is derived from an EMBL/GenBank/DDBJ whole genome shotgun (WGS) entry which is preliminary data.</text>
</comment>
<reference evidence="11 12" key="1">
    <citation type="submission" date="2019-10" db="EMBL/GenBank/DDBJ databases">
        <title>Bacillus aerolatum sp. nov., isolated from bioaerosol of sport playgrounds.</title>
        <authorList>
            <person name="Chen P."/>
            <person name="Zhang G."/>
        </authorList>
    </citation>
    <scope>NUCLEOTIDE SEQUENCE [LARGE SCALE GENOMIC DNA]</scope>
    <source>
        <strain evidence="11 12">CX253</strain>
    </source>
</reference>
<keyword evidence="3" id="KW-0050">Antiport</keyword>
<keyword evidence="7 9" id="KW-0472">Membrane</keyword>
<accession>A0A6I1FKE2</accession>
<keyword evidence="5 9" id="KW-0812">Transmembrane</keyword>
<feature type="transmembrane region" description="Helical" evidence="9">
    <location>
        <begin position="350"/>
        <end position="376"/>
    </location>
</feature>
<name>A0A6I1FKE2_9BACI</name>
<dbReference type="Proteomes" id="UP000429595">
    <property type="component" value="Unassembled WGS sequence"/>
</dbReference>
<evidence type="ECO:0000313" key="11">
    <source>
        <dbReference type="EMBL" id="KAB7704102.1"/>
    </source>
</evidence>
<dbReference type="GO" id="GO:0015297">
    <property type="term" value="F:antiporter activity"/>
    <property type="evidence" value="ECO:0007669"/>
    <property type="project" value="UniProtKB-KW"/>
</dbReference>
<organism evidence="11 12">
    <name type="scientific">Bacillus aerolatus</name>
    <dbReference type="NCBI Taxonomy" id="2653354"/>
    <lineage>
        <taxon>Bacteria</taxon>
        <taxon>Bacillati</taxon>
        <taxon>Bacillota</taxon>
        <taxon>Bacilli</taxon>
        <taxon>Bacillales</taxon>
        <taxon>Bacillaceae</taxon>
        <taxon>Bacillus</taxon>
    </lineage>
</organism>
<evidence type="ECO:0000256" key="6">
    <source>
        <dbReference type="ARBA" id="ARBA00022989"/>
    </source>
</evidence>
<evidence type="ECO:0000256" key="8">
    <source>
        <dbReference type="ARBA" id="ARBA00038435"/>
    </source>
</evidence>
<feature type="transmembrane region" description="Helical" evidence="9">
    <location>
        <begin position="111"/>
        <end position="136"/>
    </location>
</feature>
<dbReference type="PANTHER" id="PTHR33451">
    <property type="entry name" value="MALATE-2H(+)/NA(+)-LACTATE ANTIPORTER"/>
    <property type="match status" value="1"/>
</dbReference>
<evidence type="ECO:0000256" key="2">
    <source>
        <dbReference type="ARBA" id="ARBA00022448"/>
    </source>
</evidence>
<comment type="subcellular location">
    <subcellularLocation>
        <location evidence="1">Cell membrane</location>
        <topology evidence="1">Multi-pass membrane protein</topology>
    </subcellularLocation>
</comment>
<dbReference type="InterPro" id="IPR052180">
    <property type="entry name" value="NhaC_Na-H+_Antiporter"/>
</dbReference>
<dbReference type="AlphaFoldDB" id="A0A6I1FKE2"/>
<keyword evidence="12" id="KW-1185">Reference proteome</keyword>
<feature type="transmembrane region" description="Helical" evidence="9">
    <location>
        <begin position="428"/>
        <end position="447"/>
    </location>
</feature>
<dbReference type="InterPro" id="IPR018461">
    <property type="entry name" value="Na/H_Antiport_NhaC-like_C"/>
</dbReference>
<feature type="domain" description="Na+/H+ antiporter NhaC-like C-terminal" evidence="10">
    <location>
        <begin position="157"/>
        <end position="450"/>
    </location>
</feature>
<evidence type="ECO:0000256" key="7">
    <source>
        <dbReference type="ARBA" id="ARBA00023136"/>
    </source>
</evidence>
<evidence type="ECO:0000256" key="3">
    <source>
        <dbReference type="ARBA" id="ARBA00022449"/>
    </source>
</evidence>
<dbReference type="RefSeq" id="WP_152154667.1">
    <property type="nucleotide sequence ID" value="NZ_WEIO01000019.1"/>
</dbReference>
<feature type="transmembrane region" description="Helical" evidence="9">
    <location>
        <begin position="32"/>
        <end position="52"/>
    </location>
</feature>
<dbReference type="NCBIfam" id="TIGR00931">
    <property type="entry name" value="antiport_nhaC"/>
    <property type="match status" value="1"/>
</dbReference>
<feature type="transmembrane region" description="Helical" evidence="9">
    <location>
        <begin position="143"/>
        <end position="161"/>
    </location>
</feature>
<feature type="transmembrane region" description="Helical" evidence="9">
    <location>
        <begin position="310"/>
        <end position="330"/>
    </location>
</feature>
<comment type="similarity">
    <text evidence="8">Belongs to the NhaC Na(+)/H(+) (TC 2.A.35) antiporter family.</text>
</comment>
<protein>
    <submittedName>
        <fullName evidence="11">Na+/H+ antiporter NhaC</fullName>
    </submittedName>
</protein>
<keyword evidence="6 9" id="KW-1133">Transmembrane helix</keyword>
<sequence>MTKNLNMLLAVFPLFVLMAAAASSIFFWKAGMLVPLFAGITATAIVGLIIGFKWKDLEGFMAGGVSKALPAVFILFIIGTIVGTWIVSGVIPALIYYGLGIIDPRIFLPTVVLTTGIVAITLGSSFTSIATIGLAFMAIGQSMGFSPAVIAGGIISGAYFGDKLSPLSDTTNVAPAMVESDLFSHVRHMLWDTIPAFFITLVIFFFIGFGHSRDLAAAEGIQTIMTGLQDTFVIHPLLLLMPVFTIFLMLKRYPAVPSLVIVSLLGGVIALTVQGNSLSEVINVMTSGYQADTGNATIDSLLSRGGITSMLNTIGLVIIATALGGILEGTGIFKRIISAMLTKARSTGSLILSTLVSSLVIGFASGAQFLAIILPARAFLNVYKERGLDTKNLSRSVEAAGTVGINLVPWSVPAIFAADVLGVSPFAFIPYIFFAYLVLIINVLYGYTGISIAKKDYGIAKYEPITNESENPMDKLGS</sequence>
<evidence type="ECO:0000256" key="5">
    <source>
        <dbReference type="ARBA" id="ARBA00022692"/>
    </source>
</evidence>
<evidence type="ECO:0000256" key="1">
    <source>
        <dbReference type="ARBA" id="ARBA00004651"/>
    </source>
</evidence>
<dbReference type="GO" id="GO:0005886">
    <property type="term" value="C:plasma membrane"/>
    <property type="evidence" value="ECO:0007669"/>
    <property type="project" value="UniProtKB-SubCell"/>
</dbReference>
<evidence type="ECO:0000256" key="9">
    <source>
        <dbReference type="SAM" id="Phobius"/>
    </source>
</evidence>
<feature type="transmembrane region" description="Helical" evidence="9">
    <location>
        <begin position="189"/>
        <end position="210"/>
    </location>
</feature>
<keyword evidence="2" id="KW-0813">Transport</keyword>
<evidence type="ECO:0000313" key="12">
    <source>
        <dbReference type="Proteomes" id="UP000429595"/>
    </source>
</evidence>
<gene>
    <name evidence="11" type="primary">nhaC</name>
    <name evidence="11" type="ORF">F9802_18925</name>
</gene>
<dbReference type="EMBL" id="WEIO01000019">
    <property type="protein sequence ID" value="KAB7704102.1"/>
    <property type="molecule type" value="Genomic_DNA"/>
</dbReference>